<accession>A0A936N9R1</accession>
<dbReference type="Proteomes" id="UP000727993">
    <property type="component" value="Unassembled WGS sequence"/>
</dbReference>
<feature type="compositionally biased region" description="Low complexity" evidence="1">
    <location>
        <begin position="52"/>
        <end position="67"/>
    </location>
</feature>
<protein>
    <submittedName>
        <fullName evidence="2">Uncharacterized protein</fullName>
    </submittedName>
</protein>
<name>A0A936N9R1_9ACTN</name>
<feature type="region of interest" description="Disordered" evidence="1">
    <location>
        <begin position="450"/>
        <end position="488"/>
    </location>
</feature>
<organism evidence="2 3">
    <name type="scientific">Candidatus Neomicrothrix subdominans</name>
    <dbReference type="NCBI Taxonomy" id="2954438"/>
    <lineage>
        <taxon>Bacteria</taxon>
        <taxon>Bacillati</taxon>
        <taxon>Actinomycetota</taxon>
        <taxon>Acidimicrobiia</taxon>
        <taxon>Acidimicrobiales</taxon>
        <taxon>Microthrixaceae</taxon>
        <taxon>Candidatus Neomicrothrix</taxon>
    </lineage>
</organism>
<comment type="caution">
    <text evidence="2">The sequence shown here is derived from an EMBL/GenBank/DDBJ whole genome shotgun (WGS) entry which is preliminary data.</text>
</comment>
<feature type="region of interest" description="Disordered" evidence="1">
    <location>
        <begin position="52"/>
        <end position="85"/>
    </location>
</feature>
<proteinExistence type="predicted"/>
<evidence type="ECO:0000256" key="1">
    <source>
        <dbReference type="SAM" id="MobiDB-lite"/>
    </source>
</evidence>
<dbReference type="AlphaFoldDB" id="A0A936N9R1"/>
<evidence type="ECO:0000313" key="2">
    <source>
        <dbReference type="EMBL" id="MBK9296020.1"/>
    </source>
</evidence>
<dbReference type="EMBL" id="JADJZA010000001">
    <property type="protein sequence ID" value="MBK9296020.1"/>
    <property type="molecule type" value="Genomic_DNA"/>
</dbReference>
<sequence>MTGEKLTVGLTYQATGFQDLAELSNELANDGQAADQGLEEAARKVDKLLAATGAVPAAATPTSTTPRTRPRPPKTVQERPSWQDMVAESERRLRARGIDTSEVDIDELLDPAEVKRLNRQTRRRLQAVHADLDAADISISDRSRGCGGPSSTFLSCAFLKIPSGGPRGRQRRRTRLRPGFSAMDGDNALSGWAKTAYDRVANLPEPVVGLSGRTHRVQTLGHDPLLGMMFGTLDIMGGTMTAVPRGGGLQIMDNGDPLTNPFLALTKQIAHLLSDVFTHDGLPLPGWVGLATVKAGSFGPMDQSVGGIAQKHVYERLRLCDLLTMMTGVGALKVLRSYWGLRRRFDEEWEASTDIQGHVAGSTGLTDHPRFAAMSLTAHGVATAANVGKIVFTDGNPLALNYAQWAAFLSSFSNGLNSRGSPQPASWIGKIAPTLWPSLTAGRALISPIRTSRFPSDDGDKSSFYPKGWLSQQRAERERITQVHGADT</sequence>
<reference evidence="2 3" key="1">
    <citation type="submission" date="2020-10" db="EMBL/GenBank/DDBJ databases">
        <title>Connecting structure to function with the recovery of over 1000 high-quality activated sludge metagenome-assembled genomes encoding full-length rRNA genes using long-read sequencing.</title>
        <authorList>
            <person name="Singleton C.M."/>
            <person name="Petriglieri F."/>
            <person name="Kristensen J.M."/>
            <person name="Kirkegaard R.H."/>
            <person name="Michaelsen T.Y."/>
            <person name="Andersen M.H."/>
            <person name="Karst S.M."/>
            <person name="Dueholm M.S."/>
            <person name="Nielsen P.H."/>
            <person name="Albertsen M."/>
        </authorList>
    </citation>
    <scope>NUCLEOTIDE SEQUENCE [LARGE SCALE GENOMIC DNA]</scope>
    <source>
        <strain evidence="2">Lyne_18-Q3-R50-59_MAXAC.006</strain>
    </source>
</reference>
<evidence type="ECO:0000313" key="3">
    <source>
        <dbReference type="Proteomes" id="UP000727993"/>
    </source>
</evidence>
<feature type="compositionally biased region" description="Basic and acidic residues" evidence="1">
    <location>
        <begin position="474"/>
        <end position="488"/>
    </location>
</feature>
<gene>
    <name evidence="2" type="ORF">IPN02_03920</name>
</gene>